<dbReference type="OrthoDB" id="6776843at2759"/>
<dbReference type="Proteomes" id="UP001152799">
    <property type="component" value="Chromosome 9"/>
</dbReference>
<dbReference type="PANTHER" id="PTHR46289:SF19">
    <property type="entry name" value="ZINC FINGER MYM-TYPE CONTAINING 1"/>
    <property type="match status" value="1"/>
</dbReference>
<evidence type="ECO:0000313" key="3">
    <source>
        <dbReference type="Proteomes" id="UP001152799"/>
    </source>
</evidence>
<proteinExistence type="predicted"/>
<keyword evidence="3" id="KW-1185">Reference proteome</keyword>
<evidence type="ECO:0000313" key="2">
    <source>
        <dbReference type="EMBL" id="CAG9773541.1"/>
    </source>
</evidence>
<name>A0A9N9MYZ7_9CUCU</name>
<dbReference type="PANTHER" id="PTHR46289">
    <property type="entry name" value="52 KDA REPRESSOR OF THE INHIBITOR OF THE PROTEIN KINASE-LIKE PROTEIN-RELATED"/>
    <property type="match status" value="1"/>
</dbReference>
<feature type="region of interest" description="Disordered" evidence="1">
    <location>
        <begin position="68"/>
        <end position="99"/>
    </location>
</feature>
<accession>A0A9N9MYZ7</accession>
<dbReference type="EMBL" id="OU892285">
    <property type="protein sequence ID" value="CAG9773541.1"/>
    <property type="molecule type" value="Genomic_DNA"/>
</dbReference>
<dbReference type="AlphaFoldDB" id="A0A9N9MYZ7"/>
<organism evidence="2 3">
    <name type="scientific">Ceutorhynchus assimilis</name>
    <name type="common">cabbage seed weevil</name>
    <dbReference type="NCBI Taxonomy" id="467358"/>
    <lineage>
        <taxon>Eukaryota</taxon>
        <taxon>Metazoa</taxon>
        <taxon>Ecdysozoa</taxon>
        <taxon>Arthropoda</taxon>
        <taxon>Hexapoda</taxon>
        <taxon>Insecta</taxon>
        <taxon>Pterygota</taxon>
        <taxon>Neoptera</taxon>
        <taxon>Endopterygota</taxon>
        <taxon>Coleoptera</taxon>
        <taxon>Polyphaga</taxon>
        <taxon>Cucujiformia</taxon>
        <taxon>Curculionidae</taxon>
        <taxon>Ceutorhynchinae</taxon>
        <taxon>Ceutorhynchus</taxon>
    </lineage>
</organism>
<protein>
    <submittedName>
        <fullName evidence="2">Uncharacterized protein</fullName>
    </submittedName>
</protein>
<gene>
    <name evidence="2" type="ORF">CEUTPL_LOCUS13931</name>
</gene>
<sequence length="283" mass="31919">MPRFVAQAHAIIAVNEPSKPTFCPTEISRNVSNNNDNVNVGASTSVGIGYLSDESVVCWEADKDIPFTEESHDVDNHSHEKEEKEKGEKDKKEEAAEKAHIPKPTLKPLSDTRWGSRIEVITPLKTQLGEIYDALAELKDDATRDMNTRTLANSLGKKISSFKFIFSTIIWHAIFSKVNVVSKLIQSPKLNIKSSAEALENLKDYFVQIGCDEHFKILMDAAKQIAADVELEGEFPALAAKRIGKRKRHFDYEHEDESILDPERSFKVNFYFKILDATIVARQ</sequence>
<evidence type="ECO:0000256" key="1">
    <source>
        <dbReference type="SAM" id="MobiDB-lite"/>
    </source>
</evidence>
<dbReference type="InterPro" id="IPR052958">
    <property type="entry name" value="IFN-induced_PKR_regulator"/>
</dbReference>
<reference evidence="2" key="1">
    <citation type="submission" date="2022-01" db="EMBL/GenBank/DDBJ databases">
        <authorList>
            <person name="King R."/>
        </authorList>
    </citation>
    <scope>NUCLEOTIDE SEQUENCE</scope>
</reference>